<evidence type="ECO:0000313" key="5">
    <source>
        <dbReference type="Proteomes" id="UP000233551"/>
    </source>
</evidence>
<feature type="region of interest" description="Disordered" evidence="1">
    <location>
        <begin position="1"/>
        <end position="62"/>
    </location>
</feature>
<feature type="compositionally biased region" description="Polar residues" evidence="1">
    <location>
        <begin position="30"/>
        <end position="52"/>
    </location>
</feature>
<protein>
    <submittedName>
        <fullName evidence="2">Uncharacterized protein</fullName>
    </submittedName>
</protein>
<proteinExistence type="predicted"/>
<accession>A0A218Y3G9</accession>
<reference evidence="3 5" key="3">
    <citation type="submission" date="2017-11" db="EMBL/GenBank/DDBJ databases">
        <title>De-novo sequencing of pomegranate (Punica granatum L.) genome.</title>
        <authorList>
            <person name="Akparov Z."/>
            <person name="Amiraslanov A."/>
            <person name="Hajiyeva S."/>
            <person name="Abbasov M."/>
            <person name="Kaur K."/>
            <person name="Hamwieh A."/>
            <person name="Solovyev V."/>
            <person name="Salamov A."/>
            <person name="Braich B."/>
            <person name="Kosarev P."/>
            <person name="Mahmoud A."/>
            <person name="Hajiyev E."/>
            <person name="Babayeva S."/>
            <person name="Izzatullayeva V."/>
            <person name="Mammadov A."/>
            <person name="Mammadov A."/>
            <person name="Sharifova S."/>
            <person name="Ojaghi J."/>
            <person name="Eynullazada K."/>
            <person name="Bayramov B."/>
            <person name="Abdulazimova A."/>
            <person name="Shahmuradov I."/>
        </authorList>
    </citation>
    <scope>NUCLEOTIDE SEQUENCE [LARGE SCALE GENOMIC DNA]</scope>
    <source>
        <strain evidence="3">AG2017</strain>
        <strain evidence="5">cv. AG2017</strain>
        <tissue evidence="3">Leaf</tissue>
    </source>
</reference>
<evidence type="ECO:0000313" key="3">
    <source>
        <dbReference type="EMBL" id="PKI69340.1"/>
    </source>
</evidence>
<gene>
    <name evidence="2" type="ORF">CDL15_Pgr022357</name>
    <name evidence="3" type="ORF">CRG98_010274</name>
</gene>
<reference evidence="4" key="1">
    <citation type="journal article" date="2017" name="Plant J.">
        <title>The pomegranate (Punica granatum L.) genome and the genomics of punicalagin biosynthesis.</title>
        <authorList>
            <person name="Qin G."/>
            <person name="Xu C."/>
            <person name="Ming R."/>
            <person name="Tang H."/>
            <person name="Guyot R."/>
            <person name="Kramer E.M."/>
            <person name="Hu Y."/>
            <person name="Yi X."/>
            <person name="Qi Y."/>
            <person name="Xu X."/>
            <person name="Gao Z."/>
            <person name="Pan H."/>
            <person name="Jian J."/>
            <person name="Tian Y."/>
            <person name="Yue Z."/>
            <person name="Xu Y."/>
        </authorList>
    </citation>
    <scope>NUCLEOTIDE SEQUENCE [LARGE SCALE GENOMIC DNA]</scope>
    <source>
        <strain evidence="4">cv. Dabenzi</strain>
    </source>
</reference>
<dbReference type="AlphaFoldDB" id="A0A218Y3G9"/>
<dbReference type="EMBL" id="MTKT01000157">
    <property type="protein sequence ID" value="OWM91608.1"/>
    <property type="molecule type" value="Genomic_DNA"/>
</dbReference>
<keyword evidence="5" id="KW-1185">Reference proteome</keyword>
<reference evidence="2" key="2">
    <citation type="submission" date="2017-06" db="EMBL/GenBank/DDBJ databases">
        <title>The pomegranate genome and the genomics of punicalagin biosynthesis.</title>
        <authorList>
            <person name="Xu C."/>
        </authorList>
    </citation>
    <scope>NUCLEOTIDE SEQUENCE [LARGE SCALE GENOMIC DNA]</scope>
    <source>
        <tissue evidence="2">Fresh leaf</tissue>
    </source>
</reference>
<organism evidence="2 4">
    <name type="scientific">Punica granatum</name>
    <name type="common">Pomegranate</name>
    <dbReference type="NCBI Taxonomy" id="22663"/>
    <lineage>
        <taxon>Eukaryota</taxon>
        <taxon>Viridiplantae</taxon>
        <taxon>Streptophyta</taxon>
        <taxon>Embryophyta</taxon>
        <taxon>Tracheophyta</taxon>
        <taxon>Spermatophyta</taxon>
        <taxon>Magnoliopsida</taxon>
        <taxon>eudicotyledons</taxon>
        <taxon>Gunneridae</taxon>
        <taxon>Pentapetalae</taxon>
        <taxon>rosids</taxon>
        <taxon>malvids</taxon>
        <taxon>Myrtales</taxon>
        <taxon>Lythraceae</taxon>
        <taxon>Punica</taxon>
    </lineage>
</organism>
<name>A0A218Y3G9_PUNGR</name>
<comment type="caution">
    <text evidence="2">The sequence shown here is derived from an EMBL/GenBank/DDBJ whole genome shotgun (WGS) entry which is preliminary data.</text>
</comment>
<sequence>MSKMRPGLEYNFFNPEGPPKQVGIRVDDAASSSTTHAPQSEKQNNSATTAAKSSDHNQAGRRVEFVITIFDDGDEVRK</sequence>
<evidence type="ECO:0000313" key="4">
    <source>
        <dbReference type="Proteomes" id="UP000197138"/>
    </source>
</evidence>
<dbReference type="Proteomes" id="UP000233551">
    <property type="component" value="Unassembled WGS sequence"/>
</dbReference>
<dbReference type="Proteomes" id="UP000197138">
    <property type="component" value="Unassembled WGS sequence"/>
</dbReference>
<dbReference type="EMBL" id="PGOL01000512">
    <property type="protein sequence ID" value="PKI69340.1"/>
    <property type="molecule type" value="Genomic_DNA"/>
</dbReference>
<evidence type="ECO:0000256" key="1">
    <source>
        <dbReference type="SAM" id="MobiDB-lite"/>
    </source>
</evidence>
<evidence type="ECO:0000313" key="2">
    <source>
        <dbReference type="EMBL" id="OWM91608.1"/>
    </source>
</evidence>